<dbReference type="Gene3D" id="1.10.10.10">
    <property type="entry name" value="Winged helix-like DNA-binding domain superfamily/Winged helix DNA-binding domain"/>
    <property type="match status" value="1"/>
</dbReference>
<dbReference type="Pfam" id="PF04545">
    <property type="entry name" value="Sigma70_r4"/>
    <property type="match status" value="1"/>
</dbReference>
<dbReference type="EMBL" id="CP047394">
    <property type="protein sequence ID" value="QHE62862.1"/>
    <property type="molecule type" value="Genomic_DNA"/>
</dbReference>
<sequence>MYYQVFLGECCCVRSNQRRNSSFYIYEKIRKIGLRKRYYNILHNKESEEYKRFISVYLNHKSMLTEREQIVLDSVYGVKGKPLKLREVAEIIEVTPERVRQLVYKSERKLVDFLRQIYKVNFFMN</sequence>
<name>A0A6I6UUX5_9BACI</name>
<dbReference type="Proteomes" id="UP000465062">
    <property type="component" value="Chromosome"/>
</dbReference>
<reference evidence="2 3" key="1">
    <citation type="submission" date="2019-06" db="EMBL/GenBank/DDBJ databases">
        <title>An operon consisting of a P-type ATPase gene and a transcriptional regular gene given the different cadmium resistance in Bacillus vietamensis 151-6 and Bacillus marisflavi 151-25.</title>
        <authorList>
            <person name="Yu X."/>
        </authorList>
    </citation>
    <scope>NUCLEOTIDE SEQUENCE [LARGE SCALE GENOMIC DNA]</scope>
    <source>
        <strain evidence="2 3">151-6</strain>
    </source>
</reference>
<dbReference type="SUPFAM" id="SSF88659">
    <property type="entry name" value="Sigma3 and sigma4 domains of RNA polymerase sigma factors"/>
    <property type="match status" value="1"/>
</dbReference>
<evidence type="ECO:0000313" key="2">
    <source>
        <dbReference type="EMBL" id="QHE62862.1"/>
    </source>
</evidence>
<dbReference type="InterPro" id="IPR013324">
    <property type="entry name" value="RNA_pol_sigma_r3/r4-like"/>
</dbReference>
<organism evidence="2 3">
    <name type="scientific">Rossellomorea vietnamensis</name>
    <dbReference type="NCBI Taxonomy" id="218284"/>
    <lineage>
        <taxon>Bacteria</taxon>
        <taxon>Bacillati</taxon>
        <taxon>Bacillota</taxon>
        <taxon>Bacilli</taxon>
        <taxon>Bacillales</taxon>
        <taxon>Bacillaceae</taxon>
        <taxon>Rossellomorea</taxon>
    </lineage>
</organism>
<dbReference type="AlphaFoldDB" id="A0A6I6UUX5"/>
<dbReference type="InterPro" id="IPR007630">
    <property type="entry name" value="RNA_pol_sigma70_r4"/>
</dbReference>
<dbReference type="PRINTS" id="PR00046">
    <property type="entry name" value="SIGMA70FCT"/>
</dbReference>
<evidence type="ECO:0000313" key="3">
    <source>
        <dbReference type="Proteomes" id="UP000465062"/>
    </source>
</evidence>
<evidence type="ECO:0000259" key="1">
    <source>
        <dbReference type="Pfam" id="PF04545"/>
    </source>
</evidence>
<dbReference type="RefSeq" id="WP_159362661.1">
    <property type="nucleotide sequence ID" value="NZ_CP047394.1"/>
</dbReference>
<dbReference type="InterPro" id="IPR036388">
    <property type="entry name" value="WH-like_DNA-bd_sf"/>
</dbReference>
<dbReference type="GO" id="GO:0006352">
    <property type="term" value="P:DNA-templated transcription initiation"/>
    <property type="evidence" value="ECO:0007669"/>
    <property type="project" value="InterPro"/>
</dbReference>
<gene>
    <name evidence="2" type="ORF">FHE72_19030</name>
</gene>
<dbReference type="GO" id="GO:0003700">
    <property type="term" value="F:DNA-binding transcription factor activity"/>
    <property type="evidence" value="ECO:0007669"/>
    <property type="project" value="InterPro"/>
</dbReference>
<protein>
    <recommendedName>
        <fullName evidence="1">RNA polymerase sigma-70 region 4 domain-containing protein</fullName>
    </recommendedName>
</protein>
<dbReference type="KEGG" id="bvq:FHE72_19030"/>
<dbReference type="InterPro" id="IPR000943">
    <property type="entry name" value="RNA_pol_sigma70"/>
</dbReference>
<proteinExistence type="predicted"/>
<accession>A0A6I6UUX5</accession>
<feature type="domain" description="RNA polymerase sigma-70 region 4" evidence="1">
    <location>
        <begin position="64"/>
        <end position="106"/>
    </location>
</feature>